<keyword evidence="2" id="KW-1133">Transmembrane helix</keyword>
<feature type="compositionally biased region" description="Polar residues" evidence="1">
    <location>
        <begin position="412"/>
        <end position="421"/>
    </location>
</feature>
<accession>A0A3M7L0A9</accession>
<dbReference type="PANTHER" id="PTHR34126:SF1">
    <property type="entry name" value="PEROXISOME BIOGENESIS PROTEIN 22"/>
    <property type="match status" value="1"/>
</dbReference>
<feature type="region of interest" description="Disordered" evidence="1">
    <location>
        <begin position="411"/>
        <end position="439"/>
    </location>
</feature>
<dbReference type="Pfam" id="PF22978">
    <property type="entry name" value="HAD_Pex22"/>
    <property type="match status" value="1"/>
</dbReference>
<feature type="region of interest" description="Disordered" evidence="1">
    <location>
        <begin position="454"/>
        <end position="491"/>
    </location>
</feature>
<dbReference type="Proteomes" id="UP000279271">
    <property type="component" value="Unassembled WGS sequence"/>
</dbReference>
<feature type="compositionally biased region" description="Pro residues" evidence="1">
    <location>
        <begin position="470"/>
        <end position="482"/>
    </location>
</feature>
<feature type="transmembrane region" description="Helical" evidence="2">
    <location>
        <begin position="20"/>
        <end position="38"/>
    </location>
</feature>
<evidence type="ECO:0000256" key="1">
    <source>
        <dbReference type="SAM" id="MobiDB-lite"/>
    </source>
</evidence>
<feature type="region of interest" description="Disordered" evidence="1">
    <location>
        <begin position="188"/>
        <end position="239"/>
    </location>
</feature>
<keyword evidence="2" id="KW-0812">Transmembrane</keyword>
<evidence type="ECO:0008006" key="5">
    <source>
        <dbReference type="Google" id="ProtNLM"/>
    </source>
</evidence>
<evidence type="ECO:0000313" key="4">
    <source>
        <dbReference type="Proteomes" id="UP000279271"/>
    </source>
</evidence>
<keyword evidence="2" id="KW-0472">Membrane</keyword>
<comment type="caution">
    <text evidence="3">The sequence shown here is derived from an EMBL/GenBank/DDBJ whole genome shotgun (WGS) entry which is preliminary data.</text>
</comment>
<dbReference type="PANTHER" id="PTHR34126">
    <property type="entry name" value="PEROXISOME BIOGENESIS PROTEIN 22"/>
    <property type="match status" value="1"/>
</dbReference>
<proteinExistence type="predicted"/>
<protein>
    <recommendedName>
        <fullName evidence="5">Peroxisome biogenesis protein 22</fullName>
    </recommendedName>
</protein>
<name>A0A3M7L0A9_AUXPR</name>
<evidence type="ECO:0000256" key="2">
    <source>
        <dbReference type="SAM" id="Phobius"/>
    </source>
</evidence>
<dbReference type="InterPro" id="IPR037485">
    <property type="entry name" value="PEX22"/>
</dbReference>
<evidence type="ECO:0000313" key="3">
    <source>
        <dbReference type="EMBL" id="RMZ55609.1"/>
    </source>
</evidence>
<dbReference type="EMBL" id="QOKY01000160">
    <property type="protein sequence ID" value="RMZ55609.1"/>
    <property type="molecule type" value="Genomic_DNA"/>
</dbReference>
<sequence>MRGVLLRLQNSTGGHAATAWSITGILGLAAVVYGYLQLRAQRLRTKREANVDGAGLRSASYQEPSANALEDSASVMPSMIPLVLELARRVNLYALAHVASDVGEATVRGALEHAGLLGPNHGQLPPHRLLFCGTREGKASMVRQLEPQLHIDADAETPLALLTPPQRTGPTRSGLHVNYHLQQAAAMQAAEAAAGSGPATSTSQEEGQPTKRPRRTSGLRPSPPGPSAAAGEAPSPSGAGAIAPALPGLTSYLPASALFPTPVDLLTQLNEAVADSEHTHAVVSLELLRMLNWRARRAFLMEREEQRAQLHRASYGYGPARTPLASGHLERLQGGHRAPAPGEPYSSPATDFISRVSARLPHPSPAPSSQASSLSSLLSRLQELVALQAGEVPPAEVVADPHARVRFEAQRATPSPFLQQMSSGRGSGGSTSRGPPPSALETLALLLSSQQGSVQLAARASRDPRGAMPEGPPVQTPAPAPAEPAAEPAVGPLVQALSALLEAVARQQQEGPDQPGP</sequence>
<feature type="compositionally biased region" description="Polar residues" evidence="1">
    <location>
        <begin position="198"/>
        <end position="207"/>
    </location>
</feature>
<reference evidence="4" key="1">
    <citation type="journal article" date="2018" name="Algal Res.">
        <title>Characterization of plant carbon substrate utilization by Auxenochlorella protothecoides.</title>
        <authorList>
            <person name="Vogler B.W."/>
            <person name="Starkenburg S.R."/>
            <person name="Sudasinghe N."/>
            <person name="Schambach J.Y."/>
            <person name="Rollin J.A."/>
            <person name="Pattathil S."/>
            <person name="Barry A.N."/>
        </authorList>
    </citation>
    <scope>NUCLEOTIDE SEQUENCE [LARGE SCALE GENOMIC DNA]</scope>
    <source>
        <strain evidence="4">UTEX 25</strain>
    </source>
</reference>
<dbReference type="AlphaFoldDB" id="A0A3M7L0A9"/>
<dbReference type="GO" id="GO:0007031">
    <property type="term" value="P:peroxisome organization"/>
    <property type="evidence" value="ECO:0007669"/>
    <property type="project" value="InterPro"/>
</dbReference>
<feature type="compositionally biased region" description="Low complexity" evidence="1">
    <location>
        <begin position="227"/>
        <end position="239"/>
    </location>
</feature>
<organism evidence="3 4">
    <name type="scientific">Auxenochlorella protothecoides</name>
    <name type="common">Green microalga</name>
    <name type="synonym">Chlorella protothecoides</name>
    <dbReference type="NCBI Taxonomy" id="3075"/>
    <lineage>
        <taxon>Eukaryota</taxon>
        <taxon>Viridiplantae</taxon>
        <taxon>Chlorophyta</taxon>
        <taxon>core chlorophytes</taxon>
        <taxon>Trebouxiophyceae</taxon>
        <taxon>Chlorellales</taxon>
        <taxon>Chlorellaceae</taxon>
        <taxon>Auxenochlorella</taxon>
    </lineage>
</organism>
<gene>
    <name evidence="3" type="ORF">APUTEX25_000192</name>
</gene>